<protein>
    <submittedName>
        <fullName evidence="1">Uncharacterized protein</fullName>
    </submittedName>
</protein>
<reference evidence="1 2" key="1">
    <citation type="journal article" date="2011" name="Biochem. Biophys. Res. Commun.">
        <title>Increased number of Arginine-based salt bridges contributes to the thermotolerance of thermotolerant acetic acid bacteria, Acetobacter tropicalis SKU1100.</title>
        <authorList>
            <person name="Matsutani M."/>
            <person name="Hirakawa H."/>
            <person name="Nishikura M."/>
            <person name="Soemphol W."/>
            <person name="Ali I.A.I."/>
            <person name="Yakushi T."/>
            <person name="Matsushita K."/>
        </authorList>
    </citation>
    <scope>NUCLEOTIDE SEQUENCE [LARGE SCALE GENOMIC DNA]</scope>
    <source>
        <strain evidence="1 2">NBRC 101654</strain>
    </source>
</reference>
<proteinExistence type="predicted"/>
<accession>F7VEL0</accession>
<sequence length="40" mass="4534">MKSFCGEYVRLVAWPVSRSPVLVTMLRHVDLVGKRIFSGV</sequence>
<organism evidence="1 2">
    <name type="scientific">Acetobacter tropicalis NBRC 101654</name>
    <dbReference type="NCBI Taxonomy" id="749388"/>
    <lineage>
        <taxon>Bacteria</taxon>
        <taxon>Pseudomonadati</taxon>
        <taxon>Pseudomonadota</taxon>
        <taxon>Alphaproteobacteria</taxon>
        <taxon>Acetobacterales</taxon>
        <taxon>Acetobacteraceae</taxon>
        <taxon>Acetobacter</taxon>
    </lineage>
</organism>
<evidence type="ECO:0000313" key="1">
    <source>
        <dbReference type="EMBL" id="GAA08805.1"/>
    </source>
</evidence>
<dbReference type="AlphaFoldDB" id="F7VEL0"/>
<gene>
    <name evidence="1" type="ORF">ATPR_1809</name>
</gene>
<dbReference type="Proteomes" id="UP000004319">
    <property type="component" value="Unassembled WGS sequence"/>
</dbReference>
<comment type="caution">
    <text evidence="1">The sequence shown here is derived from an EMBL/GenBank/DDBJ whole genome shotgun (WGS) entry which is preliminary data.</text>
</comment>
<name>F7VEL0_9PROT</name>
<evidence type="ECO:0000313" key="2">
    <source>
        <dbReference type="Proteomes" id="UP000004319"/>
    </source>
</evidence>
<dbReference type="EMBL" id="BABS01000051">
    <property type="protein sequence ID" value="GAA08805.1"/>
    <property type="molecule type" value="Genomic_DNA"/>
</dbReference>